<keyword evidence="4" id="KW-0233">DNA recombination</keyword>
<dbReference type="PANTHER" id="PTHR30461:SF26">
    <property type="entry name" value="RESOLVASE HOMOLOG YNEB"/>
    <property type="match status" value="1"/>
</dbReference>
<dbReference type="PANTHER" id="PTHR30461">
    <property type="entry name" value="DNA-INVERTASE FROM LAMBDOID PROPHAGE"/>
    <property type="match status" value="1"/>
</dbReference>
<evidence type="ECO:0000256" key="5">
    <source>
        <dbReference type="PIRSR" id="PIRSR606118-50"/>
    </source>
</evidence>
<feature type="domain" description="Resolvase/invertase-type recombinase catalytic" evidence="7">
    <location>
        <begin position="2"/>
        <end position="136"/>
    </location>
</feature>
<dbReference type="RefSeq" id="WP_047998169.1">
    <property type="nucleotide sequence ID" value="NZ_FOCM01000007.1"/>
</dbReference>
<evidence type="ECO:0000256" key="6">
    <source>
        <dbReference type="PROSITE-ProRule" id="PRU10137"/>
    </source>
</evidence>
<name>A0A1H8KCZ2_9RHOB</name>
<evidence type="ECO:0000313" key="8">
    <source>
        <dbReference type="EMBL" id="SEN90278.1"/>
    </source>
</evidence>
<dbReference type="InterPro" id="IPR036162">
    <property type="entry name" value="Resolvase-like_N_sf"/>
</dbReference>
<dbReference type="PROSITE" id="PS00397">
    <property type="entry name" value="RECOMBINASES_1"/>
    <property type="match status" value="1"/>
</dbReference>
<protein>
    <submittedName>
        <fullName evidence="8">Site-specific DNA recombinase</fullName>
    </submittedName>
</protein>
<dbReference type="SUPFAM" id="SSF53041">
    <property type="entry name" value="Resolvase-like"/>
    <property type="match status" value="1"/>
</dbReference>
<reference evidence="9" key="1">
    <citation type="submission" date="2016-10" db="EMBL/GenBank/DDBJ databases">
        <authorList>
            <person name="Varghese N."/>
            <person name="Submissions S."/>
        </authorList>
    </citation>
    <scope>NUCLEOTIDE SEQUENCE [LARGE SCALE GENOMIC DNA]</scope>
    <source>
        <strain evidence="9">DSM 26893</strain>
    </source>
</reference>
<dbReference type="InterPro" id="IPR006118">
    <property type="entry name" value="Recombinase_CS"/>
</dbReference>
<evidence type="ECO:0000256" key="4">
    <source>
        <dbReference type="ARBA" id="ARBA00023172"/>
    </source>
</evidence>
<dbReference type="CDD" id="cd03768">
    <property type="entry name" value="SR_ResInv"/>
    <property type="match status" value="1"/>
</dbReference>
<dbReference type="InterPro" id="IPR006119">
    <property type="entry name" value="Resolv_N"/>
</dbReference>
<evidence type="ECO:0000256" key="3">
    <source>
        <dbReference type="ARBA" id="ARBA00023125"/>
    </source>
</evidence>
<dbReference type="PROSITE" id="PS00398">
    <property type="entry name" value="RECOMBINASES_2"/>
    <property type="match status" value="1"/>
</dbReference>
<dbReference type="PROSITE" id="PS51736">
    <property type="entry name" value="RECOMBINASES_3"/>
    <property type="match status" value="1"/>
</dbReference>
<dbReference type="GO" id="GO:0003677">
    <property type="term" value="F:DNA binding"/>
    <property type="evidence" value="ECO:0007669"/>
    <property type="project" value="UniProtKB-KW"/>
</dbReference>
<dbReference type="OrthoDB" id="2290206at2"/>
<dbReference type="AlphaFoldDB" id="A0A1H8KCZ2"/>
<dbReference type="Pfam" id="PF00239">
    <property type="entry name" value="Resolvase"/>
    <property type="match status" value="1"/>
</dbReference>
<sequence>MPKIGYARVSSTSQDLEIQKAKLKAAGCEIVRAETGSGASRDGRTELATVLEFLRAGDELVVHRLDRLGRSTRDVLNLVHELDAKGASLRILEPEVTTAGDMGRMVITVLGMVADMELKFIRDRQRAGINAAKGKGIYKGRQKKVDDAEIQRLAAAGTSKAQIARDLGVSRMTVYRALDTGSAKADADPD</sequence>
<dbReference type="GO" id="GO:0015074">
    <property type="term" value="P:DNA integration"/>
    <property type="evidence" value="ECO:0007669"/>
    <property type="project" value="UniProtKB-KW"/>
</dbReference>
<dbReference type="Gene3D" id="1.10.10.60">
    <property type="entry name" value="Homeodomain-like"/>
    <property type="match status" value="1"/>
</dbReference>
<dbReference type="Proteomes" id="UP000199372">
    <property type="component" value="Unassembled WGS sequence"/>
</dbReference>
<keyword evidence="2" id="KW-0229">DNA integration</keyword>
<evidence type="ECO:0000256" key="2">
    <source>
        <dbReference type="ARBA" id="ARBA00022908"/>
    </source>
</evidence>
<dbReference type="CDD" id="cd00569">
    <property type="entry name" value="HTH_Hin_like"/>
    <property type="match status" value="1"/>
</dbReference>
<keyword evidence="9" id="KW-1185">Reference proteome</keyword>
<dbReference type="InterPro" id="IPR009057">
    <property type="entry name" value="Homeodomain-like_sf"/>
</dbReference>
<keyword evidence="3" id="KW-0238">DNA-binding</keyword>
<dbReference type="Pfam" id="PF02796">
    <property type="entry name" value="HTH_7"/>
    <property type="match status" value="1"/>
</dbReference>
<proteinExistence type="inferred from homology"/>
<dbReference type="SMART" id="SM00857">
    <property type="entry name" value="Resolvase"/>
    <property type="match status" value="1"/>
</dbReference>
<dbReference type="InterPro" id="IPR006120">
    <property type="entry name" value="Resolvase_HTH_dom"/>
</dbReference>
<accession>A0A1H8KCZ2</accession>
<dbReference type="EMBL" id="FOCM01000007">
    <property type="protein sequence ID" value="SEN90278.1"/>
    <property type="molecule type" value="Genomic_DNA"/>
</dbReference>
<organism evidence="8 9">
    <name type="scientific">Palleronia pelagia</name>
    <dbReference type="NCBI Taxonomy" id="387096"/>
    <lineage>
        <taxon>Bacteria</taxon>
        <taxon>Pseudomonadati</taxon>
        <taxon>Pseudomonadota</taxon>
        <taxon>Alphaproteobacteria</taxon>
        <taxon>Rhodobacterales</taxon>
        <taxon>Roseobacteraceae</taxon>
        <taxon>Palleronia</taxon>
    </lineage>
</organism>
<feature type="active site" description="O-(5'-phospho-DNA)-serine intermediate" evidence="5 6">
    <location>
        <position position="10"/>
    </location>
</feature>
<gene>
    <name evidence="8" type="ORF">SAMN04488011_107184</name>
</gene>
<evidence type="ECO:0000313" key="9">
    <source>
        <dbReference type="Proteomes" id="UP000199372"/>
    </source>
</evidence>
<evidence type="ECO:0000256" key="1">
    <source>
        <dbReference type="ARBA" id="ARBA00009913"/>
    </source>
</evidence>
<dbReference type="GO" id="GO:0000150">
    <property type="term" value="F:DNA strand exchange activity"/>
    <property type="evidence" value="ECO:0007669"/>
    <property type="project" value="InterPro"/>
</dbReference>
<comment type="similarity">
    <text evidence="1">Belongs to the site-specific recombinase resolvase family.</text>
</comment>
<dbReference type="Gene3D" id="3.40.50.1390">
    <property type="entry name" value="Resolvase, N-terminal catalytic domain"/>
    <property type="match status" value="1"/>
</dbReference>
<dbReference type="InterPro" id="IPR050639">
    <property type="entry name" value="SSR_resolvase"/>
</dbReference>
<evidence type="ECO:0000259" key="7">
    <source>
        <dbReference type="PROSITE" id="PS51736"/>
    </source>
</evidence>
<dbReference type="SUPFAM" id="SSF46689">
    <property type="entry name" value="Homeodomain-like"/>
    <property type="match status" value="1"/>
</dbReference>